<dbReference type="EMBL" id="JAAIUW010000003">
    <property type="protein sequence ID" value="KAF7838573.1"/>
    <property type="molecule type" value="Genomic_DNA"/>
</dbReference>
<sequence length="62" mass="6735">MGFINKARNSSSSDVGLSRNPGPEAKASLHCVFHGRTKELKGVKTKSDDGTISWRSRGMSQQ</sequence>
<gene>
    <name evidence="2" type="ORF">G2W53_007055</name>
</gene>
<feature type="region of interest" description="Disordered" evidence="1">
    <location>
        <begin position="40"/>
        <end position="62"/>
    </location>
</feature>
<organism evidence="2 3">
    <name type="scientific">Senna tora</name>
    <dbReference type="NCBI Taxonomy" id="362788"/>
    <lineage>
        <taxon>Eukaryota</taxon>
        <taxon>Viridiplantae</taxon>
        <taxon>Streptophyta</taxon>
        <taxon>Embryophyta</taxon>
        <taxon>Tracheophyta</taxon>
        <taxon>Spermatophyta</taxon>
        <taxon>Magnoliopsida</taxon>
        <taxon>eudicotyledons</taxon>
        <taxon>Gunneridae</taxon>
        <taxon>Pentapetalae</taxon>
        <taxon>rosids</taxon>
        <taxon>fabids</taxon>
        <taxon>Fabales</taxon>
        <taxon>Fabaceae</taxon>
        <taxon>Caesalpinioideae</taxon>
        <taxon>Cassia clade</taxon>
        <taxon>Senna</taxon>
    </lineage>
</organism>
<comment type="caution">
    <text evidence="2">The sequence shown here is derived from an EMBL/GenBank/DDBJ whole genome shotgun (WGS) entry which is preliminary data.</text>
</comment>
<evidence type="ECO:0000313" key="3">
    <source>
        <dbReference type="Proteomes" id="UP000634136"/>
    </source>
</evidence>
<protein>
    <submittedName>
        <fullName evidence="2">Uncharacterized protein</fullName>
    </submittedName>
</protein>
<accession>A0A834X6Y1</accession>
<feature type="region of interest" description="Disordered" evidence="1">
    <location>
        <begin position="1"/>
        <end position="25"/>
    </location>
</feature>
<reference evidence="2" key="1">
    <citation type="submission" date="2020-09" db="EMBL/GenBank/DDBJ databases">
        <title>Genome-Enabled Discovery of Anthraquinone Biosynthesis in Senna tora.</title>
        <authorList>
            <person name="Kang S.-H."/>
            <person name="Pandey R.P."/>
            <person name="Lee C.-M."/>
            <person name="Sim J.-S."/>
            <person name="Jeong J.-T."/>
            <person name="Choi B.-S."/>
            <person name="Jung M."/>
            <person name="Ginzburg D."/>
            <person name="Zhao K."/>
            <person name="Won S.Y."/>
            <person name="Oh T.-J."/>
            <person name="Yu Y."/>
            <person name="Kim N.-H."/>
            <person name="Lee O.R."/>
            <person name="Lee T.-H."/>
            <person name="Bashyal P."/>
            <person name="Kim T.-S."/>
            <person name="Lee W.-H."/>
            <person name="Kawkins C."/>
            <person name="Kim C.-K."/>
            <person name="Kim J.S."/>
            <person name="Ahn B.O."/>
            <person name="Rhee S.Y."/>
            <person name="Sohng J.K."/>
        </authorList>
    </citation>
    <scope>NUCLEOTIDE SEQUENCE</scope>
    <source>
        <tissue evidence="2">Leaf</tissue>
    </source>
</reference>
<feature type="compositionally biased region" description="Basic and acidic residues" evidence="1">
    <location>
        <begin position="40"/>
        <end position="49"/>
    </location>
</feature>
<dbReference type="Proteomes" id="UP000634136">
    <property type="component" value="Unassembled WGS sequence"/>
</dbReference>
<dbReference type="AlphaFoldDB" id="A0A834X6Y1"/>
<proteinExistence type="predicted"/>
<name>A0A834X6Y1_9FABA</name>
<evidence type="ECO:0000256" key="1">
    <source>
        <dbReference type="SAM" id="MobiDB-lite"/>
    </source>
</evidence>
<keyword evidence="3" id="KW-1185">Reference proteome</keyword>
<evidence type="ECO:0000313" key="2">
    <source>
        <dbReference type="EMBL" id="KAF7838573.1"/>
    </source>
</evidence>